<dbReference type="STRING" id="1448316.A0A395H3T8"/>
<dbReference type="AlphaFoldDB" id="A0A395H3T8"/>
<dbReference type="InterPro" id="IPR002164">
    <property type="entry name" value="NAP_family"/>
</dbReference>
<reference evidence="4 5" key="1">
    <citation type="submission" date="2018-02" db="EMBL/GenBank/DDBJ databases">
        <title>The genomes of Aspergillus section Nigri reveals drivers in fungal speciation.</title>
        <authorList>
            <consortium name="DOE Joint Genome Institute"/>
            <person name="Vesth T.C."/>
            <person name="Nybo J."/>
            <person name="Theobald S."/>
            <person name="Brandl J."/>
            <person name="Frisvad J.C."/>
            <person name="Nielsen K.F."/>
            <person name="Lyhne E.K."/>
            <person name="Kogle M.E."/>
            <person name="Kuo A."/>
            <person name="Riley R."/>
            <person name="Clum A."/>
            <person name="Nolan M."/>
            <person name="Lipzen A."/>
            <person name="Salamov A."/>
            <person name="Henrissat B."/>
            <person name="Wiebenga A."/>
            <person name="De vries R.P."/>
            <person name="Grigoriev I.V."/>
            <person name="Mortensen U.H."/>
            <person name="Andersen M.R."/>
            <person name="Baker S.E."/>
        </authorList>
    </citation>
    <scope>NUCLEOTIDE SEQUENCE [LARGE SCALE GENOMIC DNA]</scope>
    <source>
        <strain evidence="4 5">CBS 121593</strain>
    </source>
</reference>
<feature type="compositionally biased region" description="Basic and acidic residues" evidence="3">
    <location>
        <begin position="252"/>
        <end position="272"/>
    </location>
</feature>
<evidence type="ECO:0000313" key="5">
    <source>
        <dbReference type="Proteomes" id="UP000249402"/>
    </source>
</evidence>
<gene>
    <name evidence="4" type="ORF">BO80DRAFT_379816</name>
</gene>
<name>A0A395H3T8_9EURO</name>
<evidence type="ECO:0000256" key="1">
    <source>
        <dbReference type="ARBA" id="ARBA00009947"/>
    </source>
</evidence>
<protein>
    <recommendedName>
        <fullName evidence="6">NAP family protein</fullName>
    </recommendedName>
</protein>
<dbReference type="GO" id="GO:0005634">
    <property type="term" value="C:nucleus"/>
    <property type="evidence" value="ECO:0007669"/>
    <property type="project" value="InterPro"/>
</dbReference>
<feature type="compositionally biased region" description="Polar residues" evidence="3">
    <location>
        <begin position="335"/>
        <end position="352"/>
    </location>
</feature>
<dbReference type="OrthoDB" id="19419at2759"/>
<proteinExistence type="inferred from homology"/>
<feature type="region of interest" description="Disordered" evidence="3">
    <location>
        <begin position="252"/>
        <end position="289"/>
    </location>
</feature>
<comment type="similarity">
    <text evidence="1 2">Belongs to the nucleosome assembly protein (NAP) family.</text>
</comment>
<dbReference type="SUPFAM" id="SSF143113">
    <property type="entry name" value="NAP-like"/>
    <property type="match status" value="1"/>
</dbReference>
<dbReference type="InterPro" id="IPR037231">
    <property type="entry name" value="NAP-like_sf"/>
</dbReference>
<dbReference type="PANTHER" id="PTHR11875">
    <property type="entry name" value="TESTIS-SPECIFIC Y-ENCODED PROTEIN"/>
    <property type="match status" value="1"/>
</dbReference>
<feature type="compositionally biased region" description="Acidic residues" evidence="3">
    <location>
        <begin position="273"/>
        <end position="289"/>
    </location>
</feature>
<dbReference type="Proteomes" id="UP000249402">
    <property type="component" value="Unassembled WGS sequence"/>
</dbReference>
<feature type="compositionally biased region" description="Basic residues" evidence="3">
    <location>
        <begin position="354"/>
        <end position="373"/>
    </location>
</feature>
<sequence>MSAEEANTSLLERIQRPEVSKETAKKIALVEEQFIRAEVEQLRHSTLLLRPLFEKRSQVIAEPDVRDTFWTRVLLNAPAEVEEHITMIDATILASTLKNLTVERFEIDEKGQGEPRSFRLTFEFRTGDENPYFENEKLVKEFYWRKQVFTTTKGHKRTWDGLVSEPVRINWKKDQDPTKGLLDAACDLAEAEKKGGDRKKLPEFAKVVEKREEIEAAEGHEEDEDELPEDGFGGMSFFAFFGYRGSDVTAEHSQKATKEDNERFEKLLKGESVDDEDEDDDEDDDVEDDFDDIEVFPGGDELAIAIAEDLWPNALKYYGECYPHCIANSKLTFQSRTNPSRKSTSTTANSTSRWTRRKRKKRRTTVLARRPRSKGVAMS</sequence>
<dbReference type="RefSeq" id="XP_025576202.1">
    <property type="nucleotide sequence ID" value="XM_025716786.1"/>
</dbReference>
<evidence type="ECO:0000256" key="2">
    <source>
        <dbReference type="RuleBase" id="RU003876"/>
    </source>
</evidence>
<keyword evidence="5" id="KW-1185">Reference proteome</keyword>
<evidence type="ECO:0000313" key="4">
    <source>
        <dbReference type="EMBL" id="RAL01875.1"/>
    </source>
</evidence>
<dbReference type="EMBL" id="KZ824433">
    <property type="protein sequence ID" value="RAL01875.1"/>
    <property type="molecule type" value="Genomic_DNA"/>
</dbReference>
<evidence type="ECO:0008006" key="6">
    <source>
        <dbReference type="Google" id="ProtNLM"/>
    </source>
</evidence>
<accession>A0A395H3T8</accession>
<dbReference type="GO" id="GO:0006334">
    <property type="term" value="P:nucleosome assembly"/>
    <property type="evidence" value="ECO:0007669"/>
    <property type="project" value="InterPro"/>
</dbReference>
<dbReference type="GeneID" id="37221651"/>
<evidence type="ECO:0000256" key="3">
    <source>
        <dbReference type="SAM" id="MobiDB-lite"/>
    </source>
</evidence>
<feature type="region of interest" description="Disordered" evidence="3">
    <location>
        <begin position="335"/>
        <end position="379"/>
    </location>
</feature>
<dbReference type="Pfam" id="PF00956">
    <property type="entry name" value="NAP"/>
    <property type="match status" value="1"/>
</dbReference>
<organism evidence="4 5">
    <name type="scientific">Aspergillus ibericus CBS 121593</name>
    <dbReference type="NCBI Taxonomy" id="1448316"/>
    <lineage>
        <taxon>Eukaryota</taxon>
        <taxon>Fungi</taxon>
        <taxon>Dikarya</taxon>
        <taxon>Ascomycota</taxon>
        <taxon>Pezizomycotina</taxon>
        <taxon>Eurotiomycetes</taxon>
        <taxon>Eurotiomycetidae</taxon>
        <taxon>Eurotiales</taxon>
        <taxon>Aspergillaceae</taxon>
        <taxon>Aspergillus</taxon>
        <taxon>Aspergillus subgen. Circumdati</taxon>
    </lineage>
</organism>
<dbReference type="Gene3D" id="3.30.1120.90">
    <property type="entry name" value="Nucleosome assembly protein"/>
    <property type="match status" value="1"/>
</dbReference>
<dbReference type="VEuPathDB" id="FungiDB:BO80DRAFT_379816"/>